<protein>
    <submittedName>
        <fullName evidence="1">Uncharacterized protein</fullName>
    </submittedName>
</protein>
<proteinExistence type="predicted"/>
<feature type="non-terminal residue" evidence="1">
    <location>
        <position position="211"/>
    </location>
</feature>
<dbReference type="AlphaFoldDB" id="E9J824"/>
<reference evidence="1" key="1">
    <citation type="journal article" date="2011" name="Proc. Natl. Acad. Sci. U.S.A.">
        <title>The genome of the fire ant Solenopsis invicta.</title>
        <authorList>
            <person name="Wurm Y."/>
            <person name="Wang J."/>
            <person name="Riba-Grognuz O."/>
            <person name="Corona M."/>
            <person name="Nygaard S."/>
            <person name="Hunt B.G."/>
            <person name="Ingram K.K."/>
            <person name="Falquet L."/>
            <person name="Nipitwattanaphon M."/>
            <person name="Gotzek D."/>
            <person name="Dijkstra M.B."/>
            <person name="Oettler J."/>
            <person name="Comtesse F."/>
            <person name="Shih C.J."/>
            <person name="Wu W.J."/>
            <person name="Yang C.C."/>
            <person name="Thomas J."/>
            <person name="Beaudoing E."/>
            <person name="Pradervand S."/>
            <person name="Flegel V."/>
            <person name="Cook E.D."/>
            <person name="Fabbretti R."/>
            <person name="Stockinger H."/>
            <person name="Long L."/>
            <person name="Farmerie W.G."/>
            <person name="Oakey J."/>
            <person name="Boomsma J.J."/>
            <person name="Pamilo P."/>
            <person name="Yi S.V."/>
            <person name="Heinze J."/>
            <person name="Goodisman M.A."/>
            <person name="Farinelli L."/>
            <person name="Harshman K."/>
            <person name="Hulo N."/>
            <person name="Cerutti L."/>
            <person name="Xenarios I."/>
            <person name="Shoemaker D."/>
            <person name="Keller L."/>
        </authorList>
    </citation>
    <scope>NUCLEOTIDE SEQUENCE [LARGE SCALE GENOMIC DNA]</scope>
</reference>
<evidence type="ECO:0000313" key="1">
    <source>
        <dbReference type="EMBL" id="EFZ11030.1"/>
    </source>
</evidence>
<dbReference type="EMBL" id="GL768757">
    <property type="protein sequence ID" value="EFZ11030.1"/>
    <property type="molecule type" value="Genomic_DNA"/>
</dbReference>
<name>E9J824_SOLIN</name>
<accession>E9J824</accession>
<dbReference type="HOGENOM" id="CLU_1306254_0_0_1"/>
<sequence length="211" mass="23811">MRLPSSCKRFGAAPSSVCSVGGPGYQTTEASKYQSKFFKITTHNGRCLEIFRSGKKGTHSSSERAFRRNIKGRKPYNQYVLEKETESVSTSAKKLKSSTEEYDIDVSPFFEYRFIDFFTVFSTLSQVLICKQCKTDITFTDQSMRGLGYKIAVNCKGCRPTVINGSPQIVNHAYDINRRIVFVMRLLGIGLNGITKFCLYELTASNFSVFL</sequence>
<organism>
    <name type="scientific">Solenopsis invicta</name>
    <name type="common">Red imported fire ant</name>
    <name type="synonym">Solenopsis wagneri</name>
    <dbReference type="NCBI Taxonomy" id="13686"/>
    <lineage>
        <taxon>Eukaryota</taxon>
        <taxon>Metazoa</taxon>
        <taxon>Ecdysozoa</taxon>
        <taxon>Arthropoda</taxon>
        <taxon>Hexapoda</taxon>
        <taxon>Insecta</taxon>
        <taxon>Pterygota</taxon>
        <taxon>Neoptera</taxon>
        <taxon>Endopterygota</taxon>
        <taxon>Hymenoptera</taxon>
        <taxon>Apocrita</taxon>
        <taxon>Aculeata</taxon>
        <taxon>Formicoidea</taxon>
        <taxon>Formicidae</taxon>
        <taxon>Myrmicinae</taxon>
        <taxon>Solenopsis</taxon>
    </lineage>
</organism>
<gene>
    <name evidence="1" type="ORF">SINV_15290</name>
</gene>